<accession>A0A6J4TWN2</accession>
<protein>
    <submittedName>
        <fullName evidence="1">Uncharacterized protein</fullName>
    </submittedName>
</protein>
<organism evidence="1">
    <name type="scientific">uncultured Segetibacter sp</name>
    <dbReference type="NCBI Taxonomy" id="481133"/>
    <lineage>
        <taxon>Bacteria</taxon>
        <taxon>Pseudomonadati</taxon>
        <taxon>Bacteroidota</taxon>
        <taxon>Chitinophagia</taxon>
        <taxon>Chitinophagales</taxon>
        <taxon>Chitinophagaceae</taxon>
        <taxon>Segetibacter</taxon>
        <taxon>environmental samples</taxon>
    </lineage>
</organism>
<feature type="non-terminal residue" evidence="1">
    <location>
        <position position="1"/>
    </location>
</feature>
<evidence type="ECO:0000313" key="1">
    <source>
        <dbReference type="EMBL" id="CAA9533771.1"/>
    </source>
</evidence>
<gene>
    <name evidence="1" type="ORF">AVDCRST_MAG96-3747</name>
</gene>
<sequence length="39" mass="4078">KNNSSGENCTGGITTFLGISCVKSTKVDLYKANIQNTGI</sequence>
<proteinExistence type="predicted"/>
<dbReference type="AlphaFoldDB" id="A0A6J4TWN2"/>
<reference evidence="1" key="1">
    <citation type="submission" date="2020-02" db="EMBL/GenBank/DDBJ databases">
        <authorList>
            <person name="Meier V. D."/>
        </authorList>
    </citation>
    <scope>NUCLEOTIDE SEQUENCE</scope>
    <source>
        <strain evidence="1">AVDCRST_MAG96</strain>
    </source>
</reference>
<dbReference type="EMBL" id="CADCVN010001460">
    <property type="protein sequence ID" value="CAA9533771.1"/>
    <property type="molecule type" value="Genomic_DNA"/>
</dbReference>
<name>A0A6J4TWN2_9BACT</name>